<dbReference type="GO" id="GO:0020037">
    <property type="term" value="F:heme binding"/>
    <property type="evidence" value="ECO:0007669"/>
    <property type="project" value="TreeGrafter"/>
</dbReference>
<feature type="transmembrane region" description="Helical" evidence="12">
    <location>
        <begin position="356"/>
        <end position="381"/>
    </location>
</feature>
<dbReference type="GO" id="GO:0046872">
    <property type="term" value="F:metal ion binding"/>
    <property type="evidence" value="ECO:0007669"/>
    <property type="project" value="UniProtKB-UniRule"/>
</dbReference>
<feature type="transmembrane region" description="Helical" evidence="12">
    <location>
        <begin position="320"/>
        <end position="344"/>
    </location>
</feature>
<feature type="transmembrane region" description="Helical" evidence="12">
    <location>
        <begin position="12"/>
        <end position="35"/>
    </location>
</feature>
<evidence type="ECO:0000256" key="5">
    <source>
        <dbReference type="ARBA" id="ARBA00022617"/>
    </source>
</evidence>
<dbReference type="Proteomes" id="UP000216947">
    <property type="component" value="Unassembled WGS sequence"/>
</dbReference>
<evidence type="ECO:0000256" key="9">
    <source>
        <dbReference type="ARBA" id="ARBA00022989"/>
    </source>
</evidence>
<keyword evidence="7 12" id="KW-0479">Metal-binding</keyword>
<keyword evidence="14" id="KW-1185">Reference proteome</keyword>
<dbReference type="RefSeq" id="WP_094796028.1">
    <property type="nucleotide sequence ID" value="NZ_NEVK01000003.1"/>
</dbReference>
<dbReference type="GO" id="GO:0009055">
    <property type="term" value="F:electron transfer activity"/>
    <property type="evidence" value="ECO:0007669"/>
    <property type="project" value="UniProtKB-UniRule"/>
</dbReference>
<evidence type="ECO:0000256" key="11">
    <source>
        <dbReference type="ARBA" id="ARBA00023136"/>
    </source>
</evidence>
<dbReference type="InterPro" id="IPR002585">
    <property type="entry name" value="Cyt-d_ubiquinol_oxidase_su_1"/>
</dbReference>
<feature type="transmembrane region" description="Helical" evidence="12">
    <location>
        <begin position="401"/>
        <end position="424"/>
    </location>
</feature>
<dbReference type="PANTHER" id="PTHR30365:SF14">
    <property type="entry name" value="CYTOCHROME BD MENAQUINOL OXIDASE SUBUNIT I-RELATED"/>
    <property type="match status" value="1"/>
</dbReference>
<dbReference type="GO" id="GO:0019646">
    <property type="term" value="P:aerobic electron transport chain"/>
    <property type="evidence" value="ECO:0007669"/>
    <property type="project" value="InterPro"/>
</dbReference>
<feature type="transmembrane region" description="Helical" evidence="12">
    <location>
        <begin position="55"/>
        <end position="76"/>
    </location>
</feature>
<evidence type="ECO:0000256" key="8">
    <source>
        <dbReference type="ARBA" id="ARBA00022982"/>
    </source>
</evidence>
<dbReference type="GO" id="GO:0005886">
    <property type="term" value="C:plasma membrane"/>
    <property type="evidence" value="ECO:0007669"/>
    <property type="project" value="UniProtKB-SubCell"/>
</dbReference>
<evidence type="ECO:0000256" key="4">
    <source>
        <dbReference type="ARBA" id="ARBA00022475"/>
    </source>
</evidence>
<evidence type="ECO:0000256" key="6">
    <source>
        <dbReference type="ARBA" id="ARBA00022692"/>
    </source>
</evidence>
<keyword evidence="4 12" id="KW-1003">Cell membrane</keyword>
<evidence type="ECO:0000256" key="2">
    <source>
        <dbReference type="ARBA" id="ARBA00009819"/>
    </source>
</evidence>
<keyword evidence="10 12" id="KW-0408">Iron</keyword>
<keyword evidence="5 12" id="KW-0349">Heme</keyword>
<name>A0A261RJS6_9BORD</name>
<comment type="subcellular location">
    <subcellularLocation>
        <location evidence="12">Cell inner membrane</location>
    </subcellularLocation>
    <subcellularLocation>
        <location evidence="1">Cell membrane</location>
        <topology evidence="1">Multi-pass membrane protein</topology>
    </subcellularLocation>
</comment>
<feature type="transmembrane region" description="Helical" evidence="12">
    <location>
        <begin position="129"/>
        <end position="152"/>
    </location>
</feature>
<protein>
    <submittedName>
        <fullName evidence="13">Cytochrome ubiquinol oxidase subunit I</fullName>
    </submittedName>
</protein>
<evidence type="ECO:0000256" key="12">
    <source>
        <dbReference type="PIRNR" id="PIRNR006446"/>
    </source>
</evidence>
<keyword evidence="6 12" id="KW-0812">Transmembrane</keyword>
<evidence type="ECO:0000256" key="1">
    <source>
        <dbReference type="ARBA" id="ARBA00004651"/>
    </source>
</evidence>
<accession>A0A261RJS6</accession>
<comment type="similarity">
    <text evidence="2 12">Belongs to the cytochrome ubiquinol oxidase subunit 1 family.</text>
</comment>
<gene>
    <name evidence="13" type="ORF">CAL19_03370</name>
</gene>
<dbReference type="PANTHER" id="PTHR30365">
    <property type="entry name" value="CYTOCHROME D UBIQUINOL OXIDASE"/>
    <property type="match status" value="1"/>
</dbReference>
<evidence type="ECO:0000313" key="13">
    <source>
        <dbReference type="EMBL" id="OZI24563.1"/>
    </source>
</evidence>
<dbReference type="GO" id="GO:0016682">
    <property type="term" value="F:oxidoreductase activity, acting on diphenols and related substances as donors, oxygen as acceptor"/>
    <property type="evidence" value="ECO:0007669"/>
    <property type="project" value="TreeGrafter"/>
</dbReference>
<keyword evidence="8 12" id="KW-0249">Electron transport</keyword>
<evidence type="ECO:0000313" key="14">
    <source>
        <dbReference type="Proteomes" id="UP000216947"/>
    </source>
</evidence>
<sequence>MDIVPLLLARIQFTASLSFLALFMALSLALSWMLLFFKLCAHRTGRPGWTAAYRFWVRFFALSFVLALAAALPVLIQLGSLWPGLMDKIGNVAGPLIGFGVLSVFILKSCFLGVMLFGQRRVSAGAHTLAVFMVALGQAATLFWVLALQSWVQTPAGATLIDARYQVYDWRAVIFNPSFGWNLGLMALWSALAAAFLILGVTALQALRRRLDEGERCAFKAALVAAAAASLLQGPVLDGAGRVMAEHQPAKAAAAAGYWKSGAEPAWALFGWPDARAQATRAELALPGVGEAWLGRDAQGLYQGLDKFSGMQPPVAATFWTLRAVMLLGLAMLAVSLLTLAFTARRGLDPSLLPRWWLRMVVAMLYAGGLAVLAGGVFSVAGMQPYAVNATITQSEVLGTASVPVLAASLAGYLALYAALLAAFNGMLFHAARYGVVPVRKPGGLSP</sequence>
<dbReference type="GO" id="GO:0070069">
    <property type="term" value="C:cytochrome complex"/>
    <property type="evidence" value="ECO:0007669"/>
    <property type="project" value="UniProtKB-UniRule"/>
</dbReference>
<reference evidence="14" key="1">
    <citation type="submission" date="2017-05" db="EMBL/GenBank/DDBJ databases">
        <title>Complete and WGS of Bordetella genogroups.</title>
        <authorList>
            <person name="Spilker T."/>
            <person name="Lipuma J."/>
        </authorList>
    </citation>
    <scope>NUCLEOTIDE SEQUENCE [LARGE SCALE GENOMIC DNA]</scope>
    <source>
        <strain evidence="14">AU18089</strain>
    </source>
</reference>
<evidence type="ECO:0000256" key="3">
    <source>
        <dbReference type="ARBA" id="ARBA00022448"/>
    </source>
</evidence>
<evidence type="ECO:0000256" key="7">
    <source>
        <dbReference type="ARBA" id="ARBA00022723"/>
    </source>
</evidence>
<dbReference type="PIRSF" id="PIRSF006446">
    <property type="entry name" value="Cyt_quinol_oxidase_1"/>
    <property type="match status" value="1"/>
</dbReference>
<comment type="caution">
    <text evidence="13">The sequence shown here is derived from an EMBL/GenBank/DDBJ whole genome shotgun (WGS) entry which is preliminary data.</text>
</comment>
<feature type="transmembrane region" description="Helical" evidence="12">
    <location>
        <begin position="186"/>
        <end position="207"/>
    </location>
</feature>
<dbReference type="Pfam" id="PF01654">
    <property type="entry name" value="Cyt_bd_oxida_I"/>
    <property type="match status" value="1"/>
</dbReference>
<keyword evidence="9 12" id="KW-1133">Transmembrane helix</keyword>
<keyword evidence="3 12" id="KW-0813">Transport</keyword>
<keyword evidence="11 12" id="KW-0472">Membrane</keyword>
<proteinExistence type="inferred from homology"/>
<dbReference type="AlphaFoldDB" id="A0A261RJS6"/>
<dbReference type="EMBL" id="NEVK01000003">
    <property type="protein sequence ID" value="OZI24563.1"/>
    <property type="molecule type" value="Genomic_DNA"/>
</dbReference>
<organism evidence="13 14">
    <name type="scientific">Bordetella genomosp. 7</name>
    <dbReference type="NCBI Taxonomy" id="1416805"/>
    <lineage>
        <taxon>Bacteria</taxon>
        <taxon>Pseudomonadati</taxon>
        <taxon>Pseudomonadota</taxon>
        <taxon>Betaproteobacteria</taxon>
        <taxon>Burkholderiales</taxon>
        <taxon>Alcaligenaceae</taxon>
        <taxon>Bordetella</taxon>
    </lineage>
</organism>
<evidence type="ECO:0000256" key="10">
    <source>
        <dbReference type="ARBA" id="ARBA00023004"/>
    </source>
</evidence>
<feature type="transmembrane region" description="Helical" evidence="12">
    <location>
        <begin position="96"/>
        <end position="117"/>
    </location>
</feature>